<gene>
    <name evidence="1" type="ORF">SAMN05421538_1229</name>
</gene>
<dbReference type="EMBL" id="FNAH01000022">
    <property type="protein sequence ID" value="SDE99865.1"/>
    <property type="molecule type" value="Genomic_DNA"/>
</dbReference>
<dbReference type="RefSeq" id="WP_143025720.1">
    <property type="nucleotide sequence ID" value="NZ_FNAH01000022.1"/>
</dbReference>
<evidence type="ECO:0000313" key="2">
    <source>
        <dbReference type="Proteomes" id="UP000199344"/>
    </source>
</evidence>
<keyword evidence="2" id="KW-1185">Reference proteome</keyword>
<dbReference type="Proteomes" id="UP000199344">
    <property type="component" value="Unassembled WGS sequence"/>
</dbReference>
<protein>
    <submittedName>
        <fullName evidence="1">Uncharacterized protein</fullName>
    </submittedName>
</protein>
<sequence>MADDTDAQKMQERHALIFSEHLAAAPPFVNSGLRMMLGTRANLEDGAYGADVIDRDITNPTF</sequence>
<proteinExistence type="predicted"/>
<evidence type="ECO:0000313" key="1">
    <source>
        <dbReference type="EMBL" id="SDE99865.1"/>
    </source>
</evidence>
<organism evidence="1 2">
    <name type="scientific">Paracoccus isoporae</name>
    <dbReference type="NCBI Taxonomy" id="591205"/>
    <lineage>
        <taxon>Bacteria</taxon>
        <taxon>Pseudomonadati</taxon>
        <taxon>Pseudomonadota</taxon>
        <taxon>Alphaproteobacteria</taxon>
        <taxon>Rhodobacterales</taxon>
        <taxon>Paracoccaceae</taxon>
        <taxon>Paracoccus</taxon>
    </lineage>
</organism>
<accession>A0A1G7HHG9</accession>
<reference evidence="1 2" key="1">
    <citation type="submission" date="2016-10" db="EMBL/GenBank/DDBJ databases">
        <authorList>
            <person name="de Groot N.N."/>
        </authorList>
    </citation>
    <scope>NUCLEOTIDE SEQUENCE [LARGE SCALE GENOMIC DNA]</scope>
    <source>
        <strain evidence="1 2">DSM 22220</strain>
    </source>
</reference>
<name>A0A1G7HHG9_9RHOB</name>
<dbReference type="AlphaFoldDB" id="A0A1G7HHG9"/>